<dbReference type="RefSeq" id="WP_123739228.1">
    <property type="nucleotide sequence ID" value="NZ_RKHQ01000001.1"/>
</dbReference>
<dbReference type="AlphaFoldDB" id="A0A3N2DBG1"/>
<keyword evidence="2" id="KW-1133">Transmembrane helix</keyword>
<protein>
    <submittedName>
        <fullName evidence="3">Uncharacterized protein DUF3618</fullName>
    </submittedName>
</protein>
<dbReference type="OrthoDB" id="4562250at2"/>
<accession>A0A3N2DBG1</accession>
<dbReference type="EMBL" id="RKHQ01000001">
    <property type="protein sequence ID" value="ROR97140.1"/>
    <property type="molecule type" value="Genomic_DNA"/>
</dbReference>
<comment type="caution">
    <text evidence="3">The sequence shown here is derived from an EMBL/GenBank/DDBJ whole genome shotgun (WGS) entry which is preliminary data.</text>
</comment>
<evidence type="ECO:0000313" key="3">
    <source>
        <dbReference type="EMBL" id="ROR97140.1"/>
    </source>
</evidence>
<feature type="transmembrane region" description="Helical" evidence="2">
    <location>
        <begin position="100"/>
        <end position="121"/>
    </location>
</feature>
<evidence type="ECO:0000256" key="1">
    <source>
        <dbReference type="SAM" id="MobiDB-lite"/>
    </source>
</evidence>
<organism evidence="3 4">
    <name type="scientific">Salana multivorans</name>
    <dbReference type="NCBI Taxonomy" id="120377"/>
    <lineage>
        <taxon>Bacteria</taxon>
        <taxon>Bacillati</taxon>
        <taxon>Actinomycetota</taxon>
        <taxon>Actinomycetes</taxon>
        <taxon>Micrococcales</taxon>
        <taxon>Beutenbergiaceae</taxon>
        <taxon>Salana</taxon>
    </lineage>
</organism>
<sequence length="125" mass="13071">MSTTPPSSADEPAEEKAPRRSIAEIEAELARTREDLSRTVDELAVRIDPRTQAKEAVARTKEAAAETVALVQDVAEEKAVAARELATEFADDVKAGQPRALAILAGAAAAVAGVVVAAVLAGRRR</sequence>
<keyword evidence="2" id="KW-0812">Transmembrane</keyword>
<keyword evidence="2" id="KW-0472">Membrane</keyword>
<dbReference type="InterPro" id="IPR022062">
    <property type="entry name" value="DUF3618"/>
</dbReference>
<evidence type="ECO:0000256" key="2">
    <source>
        <dbReference type="SAM" id="Phobius"/>
    </source>
</evidence>
<dbReference type="Pfam" id="PF12277">
    <property type="entry name" value="DUF3618"/>
    <property type="match status" value="1"/>
</dbReference>
<reference evidence="3 4" key="1">
    <citation type="submission" date="2018-11" db="EMBL/GenBank/DDBJ databases">
        <title>Sequencing the genomes of 1000 actinobacteria strains.</title>
        <authorList>
            <person name="Klenk H.-P."/>
        </authorList>
    </citation>
    <scope>NUCLEOTIDE SEQUENCE [LARGE SCALE GENOMIC DNA]</scope>
    <source>
        <strain evidence="3 4">DSM 13521</strain>
    </source>
</reference>
<gene>
    <name evidence="3" type="ORF">EDD28_1733</name>
</gene>
<name>A0A3N2DBG1_9MICO</name>
<feature type="region of interest" description="Disordered" evidence="1">
    <location>
        <begin position="1"/>
        <end position="22"/>
    </location>
</feature>
<dbReference type="Proteomes" id="UP000275356">
    <property type="component" value="Unassembled WGS sequence"/>
</dbReference>
<proteinExistence type="predicted"/>
<evidence type="ECO:0000313" key="4">
    <source>
        <dbReference type="Proteomes" id="UP000275356"/>
    </source>
</evidence>
<keyword evidence="4" id="KW-1185">Reference proteome</keyword>